<evidence type="ECO:0000259" key="4">
    <source>
        <dbReference type="Pfam" id="PF00294"/>
    </source>
</evidence>
<dbReference type="AlphaFoldDB" id="A0A9D1D054"/>
<evidence type="ECO:0000256" key="1">
    <source>
        <dbReference type="ARBA" id="ARBA00010688"/>
    </source>
</evidence>
<dbReference type="InterPro" id="IPR029056">
    <property type="entry name" value="Ribokinase-like"/>
</dbReference>
<accession>A0A9D1D054</accession>
<name>A0A9D1D054_9FIRM</name>
<dbReference type="InterPro" id="IPR050306">
    <property type="entry name" value="PfkB_Carbo_kinase"/>
</dbReference>
<dbReference type="PANTHER" id="PTHR43085:SF57">
    <property type="entry name" value="CARBOHYDRATE KINASE PFKB DOMAIN-CONTAINING PROTEIN"/>
    <property type="match status" value="1"/>
</dbReference>
<dbReference type="InterPro" id="IPR011611">
    <property type="entry name" value="PfkB_dom"/>
</dbReference>
<comment type="caution">
    <text evidence="5">The sequence shown here is derived from an EMBL/GenBank/DDBJ whole genome shotgun (WGS) entry which is preliminary data.</text>
</comment>
<keyword evidence="2" id="KW-0808">Transferase</keyword>
<sequence>MTKPYDLLTLGEILLRLSPSPEERLSSGDFFRKSVGGAELNVAAGASLLGLRTGILSKIPDNALGEYVQNQIQLRGVDTRYLALDPLRSARLGIYYYEYGSSPRKPQVVYDRLHTSARSMTLSDFPESVYSSARCFHTSGITLALSEDCRALSIEMIRRFKEQGALISFDVNYRSNLWSGEEARYWIEQILPLVDIFFCSEDTARLTFHKEGDAREILKSFTEDYPISIVAASQRIVHSPKCHSFGSLLYQASTDTFYQENPYEKIEVLDRIGTGDAFVAGTLYGLLAHSMDCQYAQRIGNAASALKHSVPGDLPISRLREVETLIAEHTGSASGEMVR</sequence>
<comment type="similarity">
    <text evidence="1">Belongs to the carbohydrate kinase PfkB family.</text>
</comment>
<organism evidence="5 6">
    <name type="scientific">Candidatus Limivivens merdigallinarum</name>
    <dbReference type="NCBI Taxonomy" id="2840859"/>
    <lineage>
        <taxon>Bacteria</taxon>
        <taxon>Bacillati</taxon>
        <taxon>Bacillota</taxon>
        <taxon>Clostridia</taxon>
        <taxon>Lachnospirales</taxon>
        <taxon>Lachnospiraceae</taxon>
        <taxon>Lachnospiraceae incertae sedis</taxon>
        <taxon>Candidatus Limivivens</taxon>
    </lineage>
</organism>
<gene>
    <name evidence="5" type="ORF">IAB26_01620</name>
</gene>
<feature type="domain" description="Carbohydrate kinase PfkB" evidence="4">
    <location>
        <begin position="7"/>
        <end position="312"/>
    </location>
</feature>
<evidence type="ECO:0000256" key="3">
    <source>
        <dbReference type="ARBA" id="ARBA00022777"/>
    </source>
</evidence>
<dbReference type="SUPFAM" id="SSF53613">
    <property type="entry name" value="Ribokinase-like"/>
    <property type="match status" value="1"/>
</dbReference>
<dbReference type="Gene3D" id="3.40.1190.20">
    <property type="match status" value="1"/>
</dbReference>
<dbReference type="CDD" id="cd01166">
    <property type="entry name" value="KdgK"/>
    <property type="match status" value="1"/>
</dbReference>
<dbReference type="PANTHER" id="PTHR43085">
    <property type="entry name" value="HEXOKINASE FAMILY MEMBER"/>
    <property type="match status" value="1"/>
</dbReference>
<dbReference type="EMBL" id="DVFT01000022">
    <property type="protein sequence ID" value="HIQ95238.1"/>
    <property type="molecule type" value="Genomic_DNA"/>
</dbReference>
<proteinExistence type="inferred from homology"/>
<keyword evidence="3 5" id="KW-0418">Kinase</keyword>
<reference evidence="5" key="1">
    <citation type="submission" date="2020-10" db="EMBL/GenBank/DDBJ databases">
        <authorList>
            <person name="Gilroy R."/>
        </authorList>
    </citation>
    <scope>NUCLEOTIDE SEQUENCE</scope>
    <source>
        <strain evidence="5">ChiSjej3B21-11622</strain>
    </source>
</reference>
<dbReference type="Pfam" id="PF00294">
    <property type="entry name" value="PfkB"/>
    <property type="match status" value="1"/>
</dbReference>
<evidence type="ECO:0000313" key="5">
    <source>
        <dbReference type="EMBL" id="HIQ95238.1"/>
    </source>
</evidence>
<evidence type="ECO:0000313" key="6">
    <source>
        <dbReference type="Proteomes" id="UP000886886"/>
    </source>
</evidence>
<dbReference type="Proteomes" id="UP000886886">
    <property type="component" value="Unassembled WGS sequence"/>
</dbReference>
<evidence type="ECO:0000256" key="2">
    <source>
        <dbReference type="ARBA" id="ARBA00022679"/>
    </source>
</evidence>
<protein>
    <submittedName>
        <fullName evidence="5">Sugar kinase</fullName>
    </submittedName>
</protein>
<dbReference type="GO" id="GO:0016301">
    <property type="term" value="F:kinase activity"/>
    <property type="evidence" value="ECO:0007669"/>
    <property type="project" value="UniProtKB-KW"/>
</dbReference>
<reference evidence="5" key="2">
    <citation type="journal article" date="2021" name="PeerJ">
        <title>Extensive microbial diversity within the chicken gut microbiome revealed by metagenomics and culture.</title>
        <authorList>
            <person name="Gilroy R."/>
            <person name="Ravi A."/>
            <person name="Getino M."/>
            <person name="Pursley I."/>
            <person name="Horton D.L."/>
            <person name="Alikhan N.F."/>
            <person name="Baker D."/>
            <person name="Gharbi K."/>
            <person name="Hall N."/>
            <person name="Watson M."/>
            <person name="Adriaenssens E.M."/>
            <person name="Foster-Nyarko E."/>
            <person name="Jarju S."/>
            <person name="Secka A."/>
            <person name="Antonio M."/>
            <person name="Oren A."/>
            <person name="Chaudhuri R.R."/>
            <person name="La Ragione R."/>
            <person name="Hildebrand F."/>
            <person name="Pallen M.J."/>
        </authorList>
    </citation>
    <scope>NUCLEOTIDE SEQUENCE</scope>
    <source>
        <strain evidence="5">ChiSjej3B21-11622</strain>
    </source>
</reference>